<comment type="similarity">
    <text evidence="1">Belongs to the ParD antitoxin family.</text>
</comment>
<accession>A0A9W6IKK0</accession>
<protein>
    <recommendedName>
        <fullName evidence="5">Antitoxin ParD1/3/4</fullName>
    </recommendedName>
</protein>
<evidence type="ECO:0000256" key="1">
    <source>
        <dbReference type="ARBA" id="ARBA00008580"/>
    </source>
</evidence>
<organism evidence="3 4">
    <name type="scientific">Maricaulis virginensis</name>
    <dbReference type="NCBI Taxonomy" id="144022"/>
    <lineage>
        <taxon>Bacteria</taxon>
        <taxon>Pseudomonadati</taxon>
        <taxon>Pseudomonadota</taxon>
        <taxon>Alphaproteobacteria</taxon>
        <taxon>Maricaulales</taxon>
        <taxon>Maricaulaceae</taxon>
        <taxon>Maricaulis</taxon>
    </lineage>
</organism>
<evidence type="ECO:0000313" key="4">
    <source>
        <dbReference type="Proteomes" id="UP001143486"/>
    </source>
</evidence>
<proteinExistence type="inferred from homology"/>
<sequence>MSISLEKRWQIFVKEQVEQGRYKTEAEVVEDGLRLIAEREAKLAELRQSLEEALADPRRYTPEEVKAHLRQTAQRLVSDKI</sequence>
<reference evidence="3" key="2">
    <citation type="submission" date="2023-01" db="EMBL/GenBank/DDBJ databases">
        <authorList>
            <person name="Sun Q."/>
            <person name="Evtushenko L."/>
        </authorList>
    </citation>
    <scope>NUCLEOTIDE SEQUENCE</scope>
    <source>
        <strain evidence="3">VKM B-1513</strain>
    </source>
</reference>
<dbReference type="InterPro" id="IPR010985">
    <property type="entry name" value="Ribbon_hlx_hlx"/>
</dbReference>
<evidence type="ECO:0008006" key="5">
    <source>
        <dbReference type="Google" id="ProtNLM"/>
    </source>
</evidence>
<dbReference type="PANTHER" id="PTHR36582:SF2">
    <property type="entry name" value="ANTITOXIN PARD"/>
    <property type="match status" value="1"/>
</dbReference>
<dbReference type="SUPFAM" id="SSF47598">
    <property type="entry name" value="Ribbon-helix-helix"/>
    <property type="match status" value="1"/>
</dbReference>
<dbReference type="Proteomes" id="UP001143486">
    <property type="component" value="Unassembled WGS sequence"/>
</dbReference>
<evidence type="ECO:0000256" key="2">
    <source>
        <dbReference type="ARBA" id="ARBA00022649"/>
    </source>
</evidence>
<gene>
    <name evidence="3" type="ORF">GCM10017621_08000</name>
</gene>
<dbReference type="InterPro" id="IPR038296">
    <property type="entry name" value="ParD_sf"/>
</dbReference>
<dbReference type="Pfam" id="PF03693">
    <property type="entry name" value="ParD_antitoxin"/>
    <property type="match status" value="1"/>
</dbReference>
<keyword evidence="4" id="KW-1185">Reference proteome</keyword>
<keyword evidence="2" id="KW-1277">Toxin-antitoxin system</keyword>
<dbReference type="EMBL" id="BSFE01000002">
    <property type="protein sequence ID" value="GLK51292.1"/>
    <property type="molecule type" value="Genomic_DNA"/>
</dbReference>
<reference evidence="3" key="1">
    <citation type="journal article" date="2014" name="Int. J. Syst. Evol. Microbiol.">
        <title>Complete genome sequence of Corynebacterium casei LMG S-19264T (=DSM 44701T), isolated from a smear-ripened cheese.</title>
        <authorList>
            <consortium name="US DOE Joint Genome Institute (JGI-PGF)"/>
            <person name="Walter F."/>
            <person name="Albersmeier A."/>
            <person name="Kalinowski J."/>
            <person name="Ruckert C."/>
        </authorList>
    </citation>
    <scope>NUCLEOTIDE SEQUENCE</scope>
    <source>
        <strain evidence="3">VKM B-1513</strain>
    </source>
</reference>
<name>A0A9W6IKK0_9PROT</name>
<dbReference type="Gene3D" id="6.10.10.120">
    <property type="entry name" value="Antitoxin ParD1-like"/>
    <property type="match status" value="1"/>
</dbReference>
<dbReference type="GO" id="GO:0006355">
    <property type="term" value="P:regulation of DNA-templated transcription"/>
    <property type="evidence" value="ECO:0007669"/>
    <property type="project" value="InterPro"/>
</dbReference>
<dbReference type="AlphaFoldDB" id="A0A9W6IKK0"/>
<comment type="caution">
    <text evidence="3">The sequence shown here is derived from an EMBL/GenBank/DDBJ whole genome shotgun (WGS) entry which is preliminary data.</text>
</comment>
<dbReference type="NCBIfam" id="TIGR02606">
    <property type="entry name" value="antidote_CC2985"/>
    <property type="match status" value="1"/>
</dbReference>
<dbReference type="RefSeq" id="WP_271185678.1">
    <property type="nucleotide sequence ID" value="NZ_BSFE01000002.1"/>
</dbReference>
<dbReference type="PANTHER" id="PTHR36582">
    <property type="entry name" value="ANTITOXIN PARD"/>
    <property type="match status" value="1"/>
</dbReference>
<evidence type="ECO:0000313" key="3">
    <source>
        <dbReference type="EMBL" id="GLK51292.1"/>
    </source>
</evidence>
<dbReference type="InterPro" id="IPR022789">
    <property type="entry name" value="ParD"/>
</dbReference>